<dbReference type="CDD" id="cd18873">
    <property type="entry name" value="NUDIX_NadM_like"/>
    <property type="match status" value="1"/>
</dbReference>
<dbReference type="SUPFAM" id="SSF55811">
    <property type="entry name" value="Nudix"/>
    <property type="match status" value="1"/>
</dbReference>
<name>A0ABV3FYL3_9NOCA</name>
<dbReference type="Pfam" id="PF00293">
    <property type="entry name" value="NUDIX"/>
    <property type="match status" value="1"/>
</dbReference>
<dbReference type="PANTHER" id="PTHR43736:SF4">
    <property type="entry name" value="SLR1690 PROTEIN"/>
    <property type="match status" value="1"/>
</dbReference>
<evidence type="ECO:0000259" key="1">
    <source>
        <dbReference type="PROSITE" id="PS51462"/>
    </source>
</evidence>
<dbReference type="InterPro" id="IPR000086">
    <property type="entry name" value="NUDIX_hydrolase_dom"/>
</dbReference>
<organism evidence="2 3">
    <name type="scientific">Nocardia aurea</name>
    <dbReference type="NCBI Taxonomy" id="2144174"/>
    <lineage>
        <taxon>Bacteria</taxon>
        <taxon>Bacillati</taxon>
        <taxon>Actinomycetota</taxon>
        <taxon>Actinomycetes</taxon>
        <taxon>Mycobacteriales</taxon>
        <taxon>Nocardiaceae</taxon>
        <taxon>Nocardia</taxon>
    </lineage>
</organism>
<dbReference type="PROSITE" id="PS51462">
    <property type="entry name" value="NUDIX"/>
    <property type="match status" value="1"/>
</dbReference>
<dbReference type="InterPro" id="IPR036390">
    <property type="entry name" value="WH_DNA-bd_sf"/>
</dbReference>
<dbReference type="Proteomes" id="UP001551695">
    <property type="component" value="Unassembled WGS sequence"/>
</dbReference>
<dbReference type="InterPro" id="IPR054105">
    <property type="entry name" value="WHD_NrtR"/>
</dbReference>
<dbReference type="Gene3D" id="3.90.79.10">
    <property type="entry name" value="Nucleoside Triphosphate Pyrophosphohydrolase"/>
    <property type="match status" value="1"/>
</dbReference>
<dbReference type="SUPFAM" id="SSF46785">
    <property type="entry name" value="Winged helix' DNA-binding domain"/>
    <property type="match status" value="1"/>
</dbReference>
<reference evidence="2 3" key="1">
    <citation type="submission" date="2024-06" db="EMBL/GenBank/DDBJ databases">
        <title>The Natural Products Discovery Center: Release of the First 8490 Sequenced Strains for Exploring Actinobacteria Biosynthetic Diversity.</title>
        <authorList>
            <person name="Kalkreuter E."/>
            <person name="Kautsar S.A."/>
            <person name="Yang D."/>
            <person name="Bader C.D."/>
            <person name="Teijaro C.N."/>
            <person name="Fluegel L."/>
            <person name="Davis C.M."/>
            <person name="Simpson J.R."/>
            <person name="Lauterbach L."/>
            <person name="Steele A.D."/>
            <person name="Gui C."/>
            <person name="Meng S."/>
            <person name="Li G."/>
            <person name="Viehrig K."/>
            <person name="Ye F."/>
            <person name="Su P."/>
            <person name="Kiefer A.F."/>
            <person name="Nichols A."/>
            <person name="Cepeda A.J."/>
            <person name="Yan W."/>
            <person name="Fan B."/>
            <person name="Jiang Y."/>
            <person name="Adhikari A."/>
            <person name="Zheng C.-J."/>
            <person name="Schuster L."/>
            <person name="Cowan T.M."/>
            <person name="Smanski M.J."/>
            <person name="Chevrette M.G."/>
            <person name="De Carvalho L.P.S."/>
            <person name="Shen B."/>
        </authorList>
    </citation>
    <scope>NUCLEOTIDE SEQUENCE [LARGE SCALE GENOMIC DNA]</scope>
    <source>
        <strain evidence="2 3">NPDC050403</strain>
    </source>
</reference>
<comment type="caution">
    <text evidence="2">The sequence shown here is derived from an EMBL/GenBank/DDBJ whole genome shotgun (WGS) entry which is preliminary data.</text>
</comment>
<evidence type="ECO:0000313" key="2">
    <source>
        <dbReference type="EMBL" id="MEV0710522.1"/>
    </source>
</evidence>
<dbReference type="EMBL" id="JBFAKC010000011">
    <property type="protein sequence ID" value="MEV0710522.1"/>
    <property type="molecule type" value="Genomic_DNA"/>
</dbReference>
<dbReference type="PANTHER" id="PTHR43736">
    <property type="entry name" value="ADP-RIBOSE PYROPHOSPHATASE"/>
    <property type="match status" value="1"/>
</dbReference>
<proteinExistence type="predicted"/>
<accession>A0ABV3FYL3</accession>
<dbReference type="RefSeq" id="WP_109529765.1">
    <property type="nucleotide sequence ID" value="NZ_JBFAKC010000011.1"/>
</dbReference>
<dbReference type="InterPro" id="IPR036388">
    <property type="entry name" value="WH-like_DNA-bd_sf"/>
</dbReference>
<sequence length="255" mass="27701">MAHSSTIHETLTAVFQVRRFSKDITAGSGVVEAVETIETAFAPCGPDQRTELAVLLWERALDPQKDTWSLPGGRLRDDEDLDISARRQLAEKVDVRELAHLEQLAVFSAPDRVPAPRRIASAYLGLVPLTVDPELPADTAWHPVSALPTMSFDHGTVVEHARTRLAAKLSYTNIAFALAPSAFTMSTLRAIYCAALGYDVDTTNLQRVLTRRKVITPTGATAAPGRAGGRPAALYRFSDSGIRVTDEFAALRPPT</sequence>
<evidence type="ECO:0000313" key="3">
    <source>
        <dbReference type="Proteomes" id="UP001551695"/>
    </source>
</evidence>
<keyword evidence="3" id="KW-1185">Reference proteome</keyword>
<gene>
    <name evidence="2" type="ORF">AB0I48_23425</name>
</gene>
<dbReference type="Gene3D" id="1.10.10.10">
    <property type="entry name" value="Winged helix-like DNA-binding domain superfamily/Winged helix DNA-binding domain"/>
    <property type="match status" value="1"/>
</dbReference>
<dbReference type="InterPro" id="IPR015797">
    <property type="entry name" value="NUDIX_hydrolase-like_dom_sf"/>
</dbReference>
<feature type="domain" description="Nudix hydrolase" evidence="1">
    <location>
        <begin position="23"/>
        <end position="165"/>
    </location>
</feature>
<protein>
    <submittedName>
        <fullName evidence="2">NUDIX domain-containing protein</fullName>
    </submittedName>
</protein>
<dbReference type="Pfam" id="PF21906">
    <property type="entry name" value="WHD_NrtR"/>
    <property type="match status" value="1"/>
</dbReference>